<name>A0AAE0XY40_9GAST</name>
<protein>
    <submittedName>
        <fullName evidence="1">Uncharacterized protein</fullName>
    </submittedName>
</protein>
<comment type="caution">
    <text evidence="1">The sequence shown here is derived from an EMBL/GenBank/DDBJ whole genome shotgun (WGS) entry which is preliminary data.</text>
</comment>
<accession>A0AAE0XY40</accession>
<organism evidence="1 2">
    <name type="scientific">Elysia crispata</name>
    <name type="common">lettuce slug</name>
    <dbReference type="NCBI Taxonomy" id="231223"/>
    <lineage>
        <taxon>Eukaryota</taxon>
        <taxon>Metazoa</taxon>
        <taxon>Spiralia</taxon>
        <taxon>Lophotrochozoa</taxon>
        <taxon>Mollusca</taxon>
        <taxon>Gastropoda</taxon>
        <taxon>Heterobranchia</taxon>
        <taxon>Euthyneura</taxon>
        <taxon>Panpulmonata</taxon>
        <taxon>Sacoglossa</taxon>
        <taxon>Placobranchoidea</taxon>
        <taxon>Plakobranchidae</taxon>
        <taxon>Elysia</taxon>
    </lineage>
</organism>
<dbReference type="EMBL" id="JAWDGP010007339">
    <property type="protein sequence ID" value="KAK3724963.1"/>
    <property type="molecule type" value="Genomic_DNA"/>
</dbReference>
<dbReference type="AlphaFoldDB" id="A0AAE0XY40"/>
<gene>
    <name evidence="1" type="ORF">RRG08_005394</name>
</gene>
<sequence>MATGMNPGVYAIKEKVIDDLEKQFHEKINNFTSDAKAKMLSFSREAAIQVEEKASSYQKKVENDLEQLNKAKESHTHQILGLRKLQRLLCDKTKPQVSVLSQKSQ</sequence>
<keyword evidence="2" id="KW-1185">Reference proteome</keyword>
<dbReference type="Proteomes" id="UP001283361">
    <property type="component" value="Unassembled WGS sequence"/>
</dbReference>
<evidence type="ECO:0000313" key="2">
    <source>
        <dbReference type="Proteomes" id="UP001283361"/>
    </source>
</evidence>
<proteinExistence type="predicted"/>
<evidence type="ECO:0000313" key="1">
    <source>
        <dbReference type="EMBL" id="KAK3724963.1"/>
    </source>
</evidence>
<reference evidence="1" key="1">
    <citation type="journal article" date="2023" name="G3 (Bethesda)">
        <title>A reference genome for the long-term kleptoplast-retaining sea slug Elysia crispata morphotype clarki.</title>
        <authorList>
            <person name="Eastman K.E."/>
            <person name="Pendleton A.L."/>
            <person name="Shaikh M.A."/>
            <person name="Suttiyut T."/>
            <person name="Ogas R."/>
            <person name="Tomko P."/>
            <person name="Gavelis G."/>
            <person name="Widhalm J.R."/>
            <person name="Wisecaver J.H."/>
        </authorList>
    </citation>
    <scope>NUCLEOTIDE SEQUENCE</scope>
    <source>
        <strain evidence="1">ECLA1</strain>
    </source>
</reference>